<dbReference type="Pfam" id="PF13561">
    <property type="entry name" value="adh_short_C2"/>
    <property type="match status" value="1"/>
</dbReference>
<keyword evidence="2" id="KW-0560">Oxidoreductase</keyword>
<evidence type="ECO:0000256" key="1">
    <source>
        <dbReference type="ARBA" id="ARBA00006484"/>
    </source>
</evidence>
<accession>A0A7S8C402</accession>
<evidence type="ECO:0000313" key="4">
    <source>
        <dbReference type="Proteomes" id="UP000593594"/>
    </source>
</evidence>
<dbReference type="NCBIfam" id="NF005559">
    <property type="entry name" value="PRK07231.1"/>
    <property type="match status" value="1"/>
</dbReference>
<dbReference type="FunFam" id="3.40.50.720:FF:000084">
    <property type="entry name" value="Short-chain dehydrogenase reductase"/>
    <property type="match status" value="1"/>
</dbReference>
<dbReference type="Gene3D" id="3.40.50.720">
    <property type="entry name" value="NAD(P)-binding Rossmann-like Domain"/>
    <property type="match status" value="1"/>
</dbReference>
<dbReference type="InterPro" id="IPR020904">
    <property type="entry name" value="Sc_DH/Rdtase_CS"/>
</dbReference>
<protein>
    <submittedName>
        <fullName evidence="3">SDR family oxidoreductase</fullName>
    </submittedName>
</protein>
<dbReference type="KEGG" id="kmn:HW532_09525"/>
<name>A0A7S8C402_9HYPH</name>
<keyword evidence="4" id="KW-1185">Reference proteome</keyword>
<dbReference type="RefSeq" id="WP_213164147.1">
    <property type="nucleotide sequence ID" value="NZ_CP058214.1"/>
</dbReference>
<comment type="similarity">
    <text evidence="1">Belongs to the short-chain dehydrogenases/reductases (SDR) family.</text>
</comment>
<dbReference type="InterPro" id="IPR036291">
    <property type="entry name" value="NAD(P)-bd_dom_sf"/>
</dbReference>
<dbReference type="SUPFAM" id="SSF51735">
    <property type="entry name" value="NAD(P)-binding Rossmann-fold domains"/>
    <property type="match status" value="1"/>
</dbReference>
<proteinExistence type="inferred from homology"/>
<organism evidence="3 4">
    <name type="scientific">Kaustia mangrovi</name>
    <dbReference type="NCBI Taxonomy" id="2593653"/>
    <lineage>
        <taxon>Bacteria</taxon>
        <taxon>Pseudomonadati</taxon>
        <taxon>Pseudomonadota</taxon>
        <taxon>Alphaproteobacteria</taxon>
        <taxon>Hyphomicrobiales</taxon>
        <taxon>Parvibaculaceae</taxon>
        <taxon>Kaustia</taxon>
    </lineage>
</organism>
<gene>
    <name evidence="3" type="ORF">HW532_09525</name>
</gene>
<dbReference type="AlphaFoldDB" id="A0A7S8C402"/>
<dbReference type="EMBL" id="CP058214">
    <property type="protein sequence ID" value="QPC42907.1"/>
    <property type="molecule type" value="Genomic_DNA"/>
</dbReference>
<dbReference type="PRINTS" id="PR00081">
    <property type="entry name" value="GDHRDH"/>
</dbReference>
<dbReference type="PROSITE" id="PS00061">
    <property type="entry name" value="ADH_SHORT"/>
    <property type="match status" value="1"/>
</dbReference>
<dbReference type="PRINTS" id="PR00080">
    <property type="entry name" value="SDRFAMILY"/>
</dbReference>
<dbReference type="CDD" id="cd05233">
    <property type="entry name" value="SDR_c"/>
    <property type="match status" value="1"/>
</dbReference>
<dbReference type="Proteomes" id="UP000593594">
    <property type="component" value="Chromosome"/>
</dbReference>
<reference evidence="3 4" key="1">
    <citation type="submission" date="2020-06" db="EMBL/GenBank/DDBJ databases">
        <title>Genome sequence of 2 isolates from Red Sea Mangroves.</title>
        <authorList>
            <person name="Sefrji F."/>
            <person name="Michoud G."/>
            <person name="Merlino G."/>
            <person name="Daffonchio D."/>
        </authorList>
    </citation>
    <scope>NUCLEOTIDE SEQUENCE [LARGE SCALE GENOMIC DNA]</scope>
    <source>
        <strain evidence="3 4">R1DC25</strain>
    </source>
</reference>
<dbReference type="InterPro" id="IPR002347">
    <property type="entry name" value="SDR_fam"/>
</dbReference>
<evidence type="ECO:0000256" key="2">
    <source>
        <dbReference type="ARBA" id="ARBA00023002"/>
    </source>
</evidence>
<dbReference type="PANTHER" id="PTHR43669:SF8">
    <property type="entry name" value="SHORT-CHAIN TYPE DEHYDROGENASE_REDUCTASE-RELATED"/>
    <property type="match status" value="1"/>
</dbReference>
<dbReference type="GO" id="GO:0016491">
    <property type="term" value="F:oxidoreductase activity"/>
    <property type="evidence" value="ECO:0007669"/>
    <property type="project" value="UniProtKB-KW"/>
</dbReference>
<evidence type="ECO:0000313" key="3">
    <source>
        <dbReference type="EMBL" id="QPC42907.1"/>
    </source>
</evidence>
<dbReference type="PANTHER" id="PTHR43669">
    <property type="entry name" value="5-KETO-D-GLUCONATE 5-REDUCTASE"/>
    <property type="match status" value="1"/>
</dbReference>
<sequence>MGRHEGRRVLVTGAASGIGSATARYFAAEGAKLCLADRDGDGLGETRRAMPAGAQIVALEGSVTDPAFADEMASRTVEAFGGIDCVVTSAGIVKVEPALEVPPETFRDHLEINVVGSWLAAQAAARVMTERGGGAIVFIGSVYGAGGAPKRTAYCASKGAIHNLTQSLAVEWGPLGIRVNCVAPTGVRTPMVQSLIDQGIYNLDGVRARTPLGRLAEPEEVAAACGFLASDEASMVTGHVLPVDGGWIANGYPTQ</sequence>